<evidence type="ECO:0000313" key="2">
    <source>
        <dbReference type="EMBL" id="KAJ7761925.1"/>
    </source>
</evidence>
<name>A0AAD7NII5_9AGAR</name>
<evidence type="ECO:0000256" key="1">
    <source>
        <dbReference type="SAM" id="MobiDB-lite"/>
    </source>
</evidence>
<sequence length="236" mass="24981">MPPNSSAAATIPIPAIIPFFPSASISPTLSADAARPAHRIRPILFSLALRAAFAPQPELRVPGSPPVDRAGPQYHPVPAREAQFHRRPPPAPAAAGLGLLLPRRCIRGIGRPDPRPLQRTSFPPASLSLADPCGHTVDPQARPGLAVQGRAPARLFDRDARARARTPSEGQQTAAGLQAHRAMPPRRACGPRPRPAGRVRGARDGAGLPEDRPSPHPADHVQEQAVVDAGNQVARH</sequence>
<proteinExistence type="predicted"/>
<comment type="caution">
    <text evidence="2">The sequence shown here is derived from an EMBL/GenBank/DDBJ whole genome shotgun (WGS) entry which is preliminary data.</text>
</comment>
<reference evidence="2" key="1">
    <citation type="submission" date="2023-03" db="EMBL/GenBank/DDBJ databases">
        <title>Massive genome expansion in bonnet fungi (Mycena s.s.) driven by repeated elements and novel gene families across ecological guilds.</title>
        <authorList>
            <consortium name="Lawrence Berkeley National Laboratory"/>
            <person name="Harder C.B."/>
            <person name="Miyauchi S."/>
            <person name="Viragh M."/>
            <person name="Kuo A."/>
            <person name="Thoen E."/>
            <person name="Andreopoulos B."/>
            <person name="Lu D."/>
            <person name="Skrede I."/>
            <person name="Drula E."/>
            <person name="Henrissat B."/>
            <person name="Morin E."/>
            <person name="Kohler A."/>
            <person name="Barry K."/>
            <person name="LaButti K."/>
            <person name="Morin E."/>
            <person name="Salamov A."/>
            <person name="Lipzen A."/>
            <person name="Mereny Z."/>
            <person name="Hegedus B."/>
            <person name="Baldrian P."/>
            <person name="Stursova M."/>
            <person name="Weitz H."/>
            <person name="Taylor A."/>
            <person name="Grigoriev I.V."/>
            <person name="Nagy L.G."/>
            <person name="Martin F."/>
            <person name="Kauserud H."/>
        </authorList>
    </citation>
    <scope>NUCLEOTIDE SEQUENCE</scope>
    <source>
        <strain evidence="2">CBHHK188m</strain>
    </source>
</reference>
<feature type="compositionally biased region" description="Basic and acidic residues" evidence="1">
    <location>
        <begin position="209"/>
        <end position="222"/>
    </location>
</feature>
<feature type="region of interest" description="Disordered" evidence="1">
    <location>
        <begin position="161"/>
        <end position="236"/>
    </location>
</feature>
<gene>
    <name evidence="2" type="ORF">DFH07DRAFT_413796</name>
</gene>
<feature type="compositionally biased region" description="Low complexity" evidence="1">
    <location>
        <begin position="181"/>
        <end position="199"/>
    </location>
</feature>
<accession>A0AAD7NII5</accession>
<evidence type="ECO:0000313" key="3">
    <source>
        <dbReference type="Proteomes" id="UP001215280"/>
    </source>
</evidence>
<dbReference type="EMBL" id="JARJLG010000044">
    <property type="protein sequence ID" value="KAJ7761925.1"/>
    <property type="molecule type" value="Genomic_DNA"/>
</dbReference>
<keyword evidence="3" id="KW-1185">Reference proteome</keyword>
<dbReference type="Proteomes" id="UP001215280">
    <property type="component" value="Unassembled WGS sequence"/>
</dbReference>
<protein>
    <submittedName>
        <fullName evidence="2">Uncharacterized protein</fullName>
    </submittedName>
</protein>
<organism evidence="2 3">
    <name type="scientific">Mycena maculata</name>
    <dbReference type="NCBI Taxonomy" id="230809"/>
    <lineage>
        <taxon>Eukaryota</taxon>
        <taxon>Fungi</taxon>
        <taxon>Dikarya</taxon>
        <taxon>Basidiomycota</taxon>
        <taxon>Agaricomycotina</taxon>
        <taxon>Agaricomycetes</taxon>
        <taxon>Agaricomycetidae</taxon>
        <taxon>Agaricales</taxon>
        <taxon>Marasmiineae</taxon>
        <taxon>Mycenaceae</taxon>
        <taxon>Mycena</taxon>
    </lineage>
</organism>
<dbReference type="AlphaFoldDB" id="A0AAD7NII5"/>